<feature type="repeat" description="ANK" evidence="3">
    <location>
        <begin position="153"/>
        <end position="185"/>
    </location>
</feature>
<feature type="repeat" description="ANK" evidence="3">
    <location>
        <begin position="256"/>
        <end position="289"/>
    </location>
</feature>
<dbReference type="PANTHER" id="PTHR24123">
    <property type="entry name" value="ANKYRIN REPEAT-CONTAINING"/>
    <property type="match status" value="1"/>
</dbReference>
<dbReference type="InterPro" id="IPR051165">
    <property type="entry name" value="Multifunctional_ANK_Repeat"/>
</dbReference>
<dbReference type="Pfam" id="PF12796">
    <property type="entry name" value="Ank_2"/>
    <property type="match status" value="2"/>
</dbReference>
<sequence length="370" mass="40617">IDDQDIKIVTKLLETGFQVNVFEPNVGTPILLAVEVGDGRLVDLLCRYGVHVYRDVLVSAVRRGRPDLIALFASYNVAMSEFREDHQVSYDGSALDVALRHEQIECAQVLLANGSKIIQESAVWHAVDEGKFESLNFLLRIFPNCANNVMANDRKKLLHVAVEKGQIRIVALLLDAGVDVNYVHNKNTPLMVAYHREMIELLLKRGCDVNIKTDTTALLNVLSDDYIKKLKATFDFIKILFVLLKHGANVNATTEDGRTALIVGSVLGGAKDILKLLIDNGADINARDTNVGAALHWAVSGDQTENVKLLLELGADVNVTDVNGSTALQKSASYGRMTTLQLLLEHGADVNVQDDEGNIPLMIASECFFL</sequence>
<dbReference type="AlphaFoldDB" id="A0AAV2HUT7"/>
<dbReference type="InterPro" id="IPR036770">
    <property type="entry name" value="Ankyrin_rpt-contain_sf"/>
</dbReference>
<evidence type="ECO:0000256" key="2">
    <source>
        <dbReference type="ARBA" id="ARBA00023043"/>
    </source>
</evidence>
<feature type="non-terminal residue" evidence="4">
    <location>
        <position position="1"/>
    </location>
</feature>
<dbReference type="PANTHER" id="PTHR24123:SF33">
    <property type="entry name" value="PROTEIN HOS4"/>
    <property type="match status" value="1"/>
</dbReference>
<evidence type="ECO:0000313" key="4">
    <source>
        <dbReference type="EMBL" id="CAL1537872.1"/>
    </source>
</evidence>
<comment type="caution">
    <text evidence="4">The sequence shown here is derived from an EMBL/GenBank/DDBJ whole genome shotgun (WGS) entry which is preliminary data.</text>
</comment>
<dbReference type="Proteomes" id="UP001497497">
    <property type="component" value="Unassembled WGS sequence"/>
</dbReference>
<name>A0AAV2HUT7_LYMST</name>
<proteinExistence type="predicted"/>
<dbReference type="PROSITE" id="PS50297">
    <property type="entry name" value="ANK_REP_REGION"/>
    <property type="match status" value="4"/>
</dbReference>
<dbReference type="EMBL" id="CAXITT010000278">
    <property type="protein sequence ID" value="CAL1537872.1"/>
    <property type="molecule type" value="Genomic_DNA"/>
</dbReference>
<feature type="repeat" description="ANK" evidence="3">
    <location>
        <begin position="323"/>
        <end position="355"/>
    </location>
</feature>
<keyword evidence="1" id="KW-0677">Repeat</keyword>
<organism evidence="4 5">
    <name type="scientific">Lymnaea stagnalis</name>
    <name type="common">Great pond snail</name>
    <name type="synonym">Helix stagnalis</name>
    <dbReference type="NCBI Taxonomy" id="6523"/>
    <lineage>
        <taxon>Eukaryota</taxon>
        <taxon>Metazoa</taxon>
        <taxon>Spiralia</taxon>
        <taxon>Lophotrochozoa</taxon>
        <taxon>Mollusca</taxon>
        <taxon>Gastropoda</taxon>
        <taxon>Heterobranchia</taxon>
        <taxon>Euthyneura</taxon>
        <taxon>Panpulmonata</taxon>
        <taxon>Hygrophila</taxon>
        <taxon>Lymnaeoidea</taxon>
        <taxon>Lymnaeidae</taxon>
        <taxon>Lymnaea</taxon>
    </lineage>
</organism>
<evidence type="ECO:0000256" key="3">
    <source>
        <dbReference type="PROSITE-ProRule" id="PRU00023"/>
    </source>
</evidence>
<evidence type="ECO:0000313" key="5">
    <source>
        <dbReference type="Proteomes" id="UP001497497"/>
    </source>
</evidence>
<dbReference type="SUPFAM" id="SSF48403">
    <property type="entry name" value="Ankyrin repeat"/>
    <property type="match status" value="1"/>
</dbReference>
<dbReference type="Pfam" id="PF13637">
    <property type="entry name" value="Ank_4"/>
    <property type="match status" value="1"/>
</dbReference>
<dbReference type="InterPro" id="IPR002110">
    <property type="entry name" value="Ankyrin_rpt"/>
</dbReference>
<protein>
    <recommendedName>
        <fullName evidence="6">Ankyrin</fullName>
    </recommendedName>
</protein>
<evidence type="ECO:0008006" key="6">
    <source>
        <dbReference type="Google" id="ProtNLM"/>
    </source>
</evidence>
<dbReference type="SMART" id="SM00248">
    <property type="entry name" value="ANK"/>
    <property type="match status" value="8"/>
</dbReference>
<keyword evidence="2 3" id="KW-0040">ANK repeat</keyword>
<reference evidence="4 5" key="1">
    <citation type="submission" date="2024-04" db="EMBL/GenBank/DDBJ databases">
        <authorList>
            <consortium name="Genoscope - CEA"/>
            <person name="William W."/>
        </authorList>
    </citation>
    <scope>NUCLEOTIDE SEQUENCE [LARGE SCALE GENOMIC DNA]</scope>
</reference>
<feature type="repeat" description="ANK" evidence="3">
    <location>
        <begin position="290"/>
        <end position="322"/>
    </location>
</feature>
<dbReference type="PROSITE" id="PS50088">
    <property type="entry name" value="ANK_REPEAT"/>
    <property type="match status" value="4"/>
</dbReference>
<keyword evidence="5" id="KW-1185">Reference proteome</keyword>
<gene>
    <name evidence="4" type="ORF">GSLYS_00011745001</name>
</gene>
<evidence type="ECO:0000256" key="1">
    <source>
        <dbReference type="ARBA" id="ARBA00022737"/>
    </source>
</evidence>
<accession>A0AAV2HUT7</accession>
<dbReference type="Gene3D" id="1.25.40.20">
    <property type="entry name" value="Ankyrin repeat-containing domain"/>
    <property type="match status" value="4"/>
</dbReference>